<keyword evidence="1" id="KW-0472">Membrane</keyword>
<evidence type="ECO:0000313" key="2">
    <source>
        <dbReference type="EMBL" id="CAG6672827.1"/>
    </source>
</evidence>
<reference evidence="2" key="1">
    <citation type="submission" date="2021-05" db="EMBL/GenBank/DDBJ databases">
        <authorList>
            <person name="Alioto T."/>
            <person name="Alioto T."/>
            <person name="Gomez Garrido J."/>
        </authorList>
    </citation>
    <scope>NUCLEOTIDE SEQUENCE</scope>
</reference>
<keyword evidence="1" id="KW-1133">Transmembrane helix</keyword>
<proteinExistence type="predicted"/>
<sequence>MYMFLGGGRGRMIQEGERRWRENGKYFLFSAQYARKSQLPPSLSFSFSFSKWFSSLHREMSCLAVRLMGYSVVVTRPHCHTDHAHCITPLLLRAKWVSPRVVHNIQILVLPPLRSLPPPQKNSTISLFFSLSFSHFASLIPSILYSLPHKTSFPPHLYYLNPTVPLYLGLPFIPYPVVFIFPLTL</sequence>
<feature type="transmembrane region" description="Helical" evidence="1">
    <location>
        <begin position="124"/>
        <end position="144"/>
    </location>
</feature>
<organism evidence="2">
    <name type="scientific">Cacopsylla melanoneura</name>
    <dbReference type="NCBI Taxonomy" id="428564"/>
    <lineage>
        <taxon>Eukaryota</taxon>
        <taxon>Metazoa</taxon>
        <taxon>Ecdysozoa</taxon>
        <taxon>Arthropoda</taxon>
        <taxon>Hexapoda</taxon>
        <taxon>Insecta</taxon>
        <taxon>Pterygota</taxon>
        <taxon>Neoptera</taxon>
        <taxon>Paraneoptera</taxon>
        <taxon>Hemiptera</taxon>
        <taxon>Sternorrhyncha</taxon>
        <taxon>Psylloidea</taxon>
        <taxon>Psyllidae</taxon>
        <taxon>Psyllinae</taxon>
        <taxon>Cacopsylla</taxon>
    </lineage>
</organism>
<dbReference type="EMBL" id="HBUF01229590">
    <property type="protein sequence ID" value="CAG6672827.1"/>
    <property type="molecule type" value="Transcribed_RNA"/>
</dbReference>
<accession>A0A8D8WUA7</accession>
<dbReference type="AlphaFoldDB" id="A0A8D8WUA7"/>
<evidence type="ECO:0000256" key="1">
    <source>
        <dbReference type="SAM" id="Phobius"/>
    </source>
</evidence>
<protein>
    <submittedName>
        <fullName evidence="2">Uncharacterized protein</fullName>
    </submittedName>
</protein>
<keyword evidence="1" id="KW-0812">Transmembrane</keyword>
<feature type="transmembrane region" description="Helical" evidence="1">
    <location>
        <begin position="164"/>
        <end position="183"/>
    </location>
</feature>
<name>A0A8D8WUA7_9HEMI</name>